<sequence length="743" mass="83901">MLTLSLHSSLPDGPAYPPKRLQMHYLEDLADGLDHPIPLISNSPSLITAASPYLSPSGLFLLMMHLQAYPSDIYNTVLGHRTISISRIYTQDHRPQLSSPPPSTCRGRGRPPKYKTDEERAASPLLLISRRIMTATGQRHCTQKRQEDTDQDADFHAQDIMTCLDKLKTGLTTALFLAGVYAHAVSDSCSQLAIYIGDILGGFNRLEREASRQMDRYYKDEGCSDRWRTLDSTQKAVQENVALLEDLLCSEVTVKHRLKEQNRVAAAAKAAIGMGLMIEESQRNLIQDFKETSEEPLTVTQRKERQTRCLTLQWQVTQWREMQVAYLPCTATLLKATPVLANRSDVESERLLLPSDIPLLLRMEGCKGDVVNIEEQLCEAQCLDALDVLRGIIRAQRDSYAYRDANMRGQVHMMRAAAFMEHLQRRLESAAAKYQAARAALLNFKLRVLTQVDVTNMEGAVFTIDLDDGTETEKTHYGKKPKRTQQQVVSEAEGYRTVSWIWIMEGAFDEVDNEEVNSVVHVEWLKSRARVHRWHEEFRMVNAEMECTLISLEHCVREWEGIRDTGNSLVGEMEEDAALREGRRAYAESQAATYRALAASFKSQWARPRASARRPPRSADEAMEMEAKEDAEEESPVGDGAADAGSVDSALNEWLRAMDNIHGGDFSTHGYIHGLRSTTTANCDLGPFDDTEHPQEFNADEPWLPFIEPYGREVEWANVLPALILEKDDICTVDETLVEDLLR</sequence>
<dbReference type="EMBL" id="JAUEPT010000037">
    <property type="protein sequence ID" value="KAK0439646.1"/>
    <property type="molecule type" value="Genomic_DNA"/>
</dbReference>
<dbReference type="AlphaFoldDB" id="A0AA39JD77"/>
<evidence type="ECO:0000313" key="3">
    <source>
        <dbReference type="Proteomes" id="UP001175226"/>
    </source>
</evidence>
<proteinExistence type="predicted"/>
<organism evidence="2 3">
    <name type="scientific">Armillaria borealis</name>
    <dbReference type="NCBI Taxonomy" id="47425"/>
    <lineage>
        <taxon>Eukaryota</taxon>
        <taxon>Fungi</taxon>
        <taxon>Dikarya</taxon>
        <taxon>Basidiomycota</taxon>
        <taxon>Agaricomycotina</taxon>
        <taxon>Agaricomycetes</taxon>
        <taxon>Agaricomycetidae</taxon>
        <taxon>Agaricales</taxon>
        <taxon>Marasmiineae</taxon>
        <taxon>Physalacriaceae</taxon>
        <taxon>Armillaria</taxon>
    </lineage>
</organism>
<accession>A0AA39JD77</accession>
<evidence type="ECO:0000256" key="1">
    <source>
        <dbReference type="SAM" id="MobiDB-lite"/>
    </source>
</evidence>
<evidence type="ECO:0000313" key="2">
    <source>
        <dbReference type="EMBL" id="KAK0439646.1"/>
    </source>
</evidence>
<dbReference type="Proteomes" id="UP001175226">
    <property type="component" value="Unassembled WGS sequence"/>
</dbReference>
<feature type="region of interest" description="Disordered" evidence="1">
    <location>
        <begin position="607"/>
        <end position="645"/>
    </location>
</feature>
<comment type="caution">
    <text evidence="2">The sequence shown here is derived from an EMBL/GenBank/DDBJ whole genome shotgun (WGS) entry which is preliminary data.</text>
</comment>
<gene>
    <name evidence="2" type="ORF">EV421DRAFT_1737806</name>
</gene>
<feature type="compositionally biased region" description="Basic and acidic residues" evidence="1">
    <location>
        <begin position="617"/>
        <end position="628"/>
    </location>
</feature>
<keyword evidence="3" id="KW-1185">Reference proteome</keyword>
<reference evidence="2" key="1">
    <citation type="submission" date="2023-06" db="EMBL/GenBank/DDBJ databases">
        <authorList>
            <consortium name="Lawrence Berkeley National Laboratory"/>
            <person name="Ahrendt S."/>
            <person name="Sahu N."/>
            <person name="Indic B."/>
            <person name="Wong-Bajracharya J."/>
            <person name="Merenyi Z."/>
            <person name="Ke H.-M."/>
            <person name="Monk M."/>
            <person name="Kocsube S."/>
            <person name="Drula E."/>
            <person name="Lipzen A."/>
            <person name="Balint B."/>
            <person name="Henrissat B."/>
            <person name="Andreopoulos B."/>
            <person name="Martin F.M."/>
            <person name="Harder C.B."/>
            <person name="Rigling D."/>
            <person name="Ford K.L."/>
            <person name="Foster G.D."/>
            <person name="Pangilinan J."/>
            <person name="Papanicolaou A."/>
            <person name="Barry K."/>
            <person name="LaButti K."/>
            <person name="Viragh M."/>
            <person name="Koriabine M."/>
            <person name="Yan M."/>
            <person name="Riley R."/>
            <person name="Champramary S."/>
            <person name="Plett K.L."/>
            <person name="Tsai I.J."/>
            <person name="Slot J."/>
            <person name="Sipos G."/>
            <person name="Plett J."/>
            <person name="Nagy L.G."/>
            <person name="Grigoriev I.V."/>
        </authorList>
    </citation>
    <scope>NUCLEOTIDE SEQUENCE</scope>
    <source>
        <strain evidence="2">FPL87.14</strain>
    </source>
</reference>
<protein>
    <submittedName>
        <fullName evidence="2">Uncharacterized protein</fullName>
    </submittedName>
</protein>
<name>A0AA39JD77_9AGAR</name>
<feature type="region of interest" description="Disordered" evidence="1">
    <location>
        <begin position="89"/>
        <end position="118"/>
    </location>
</feature>